<dbReference type="Proteomes" id="UP000249260">
    <property type="component" value="Unassembled WGS sequence"/>
</dbReference>
<dbReference type="Pfam" id="PF08741">
    <property type="entry name" value="YwhD"/>
    <property type="match status" value="1"/>
</dbReference>
<dbReference type="InterPro" id="IPR014852">
    <property type="entry name" value="YwhD"/>
</dbReference>
<organism evidence="2 3">
    <name type="scientific">Paenibacillus montanisoli</name>
    <dbReference type="NCBI Taxonomy" id="2081970"/>
    <lineage>
        <taxon>Bacteria</taxon>
        <taxon>Bacillati</taxon>
        <taxon>Bacillota</taxon>
        <taxon>Bacilli</taxon>
        <taxon>Bacillales</taxon>
        <taxon>Paenibacillaceae</taxon>
        <taxon>Paenibacillus</taxon>
    </lineage>
</organism>
<sequence length="180" mass="20104">MGVDRQVSEQEKNEQPVEKKEKKSLSLNVVSNKEHKGFGAGTIDLSSVSCVIIDNGEAYIDVGAMHAKSKVEKGIKFSTNKEDVPNGRLCWIVWVAVDRNEEGSYYAGATACPMLVDTEARRGWKILAQHVNNLDYAIKRRFILDELGTEEKAALKGLLVSNNPEWWERSPDKLKEALNA</sequence>
<comment type="caution">
    <text evidence="2">The sequence shown here is derived from an EMBL/GenBank/DDBJ whole genome shotgun (WGS) entry which is preliminary data.</text>
</comment>
<dbReference type="AlphaFoldDB" id="A0A328TXQ2"/>
<proteinExistence type="predicted"/>
<evidence type="ECO:0000313" key="3">
    <source>
        <dbReference type="Proteomes" id="UP000249260"/>
    </source>
</evidence>
<dbReference type="OrthoDB" id="2374547at2"/>
<reference evidence="2 3" key="1">
    <citation type="submission" date="2018-06" db="EMBL/GenBank/DDBJ databases">
        <title>Paenibacillus montanisoli sp. nov., isolated from mountain area soil.</title>
        <authorList>
            <person name="Wu M."/>
        </authorList>
    </citation>
    <scope>NUCLEOTIDE SEQUENCE [LARGE SCALE GENOMIC DNA]</scope>
    <source>
        <strain evidence="2 3">RA17</strain>
    </source>
</reference>
<name>A0A328TXQ2_9BACL</name>
<gene>
    <name evidence="2" type="ORF">DL346_27620</name>
</gene>
<accession>A0A328TXQ2</accession>
<protein>
    <recommendedName>
        <fullName evidence="4">YwhD family protein</fullName>
    </recommendedName>
</protein>
<evidence type="ECO:0008006" key="4">
    <source>
        <dbReference type="Google" id="ProtNLM"/>
    </source>
</evidence>
<dbReference type="EMBL" id="QLUW01000007">
    <property type="protein sequence ID" value="RAP73465.1"/>
    <property type="molecule type" value="Genomic_DNA"/>
</dbReference>
<feature type="region of interest" description="Disordered" evidence="1">
    <location>
        <begin position="1"/>
        <end position="24"/>
    </location>
</feature>
<keyword evidence="3" id="KW-1185">Reference proteome</keyword>
<evidence type="ECO:0000256" key="1">
    <source>
        <dbReference type="SAM" id="MobiDB-lite"/>
    </source>
</evidence>
<evidence type="ECO:0000313" key="2">
    <source>
        <dbReference type="EMBL" id="RAP73465.1"/>
    </source>
</evidence>